<dbReference type="AlphaFoldDB" id="A0A4U5NIJ1"/>
<evidence type="ECO:0000256" key="1">
    <source>
        <dbReference type="SAM" id="MobiDB-lite"/>
    </source>
</evidence>
<reference evidence="2 3" key="2">
    <citation type="journal article" date="2019" name="G3 (Bethesda)">
        <title>Hybrid Assembly of the Genome of the Entomopathogenic Nematode Steinernema carpocapsae Identifies the X-Chromosome.</title>
        <authorList>
            <person name="Serra L."/>
            <person name="Macchietto M."/>
            <person name="Macias-Munoz A."/>
            <person name="McGill C.J."/>
            <person name="Rodriguez I.M."/>
            <person name="Rodriguez B."/>
            <person name="Murad R."/>
            <person name="Mortazavi A."/>
        </authorList>
    </citation>
    <scope>NUCLEOTIDE SEQUENCE [LARGE SCALE GENOMIC DNA]</scope>
    <source>
        <strain evidence="2 3">ALL</strain>
    </source>
</reference>
<comment type="caution">
    <text evidence="2">The sequence shown here is derived from an EMBL/GenBank/DDBJ whole genome shotgun (WGS) entry which is preliminary data.</text>
</comment>
<dbReference type="EMBL" id="AZBU02000004">
    <property type="protein sequence ID" value="TKR82969.1"/>
    <property type="molecule type" value="Genomic_DNA"/>
</dbReference>
<sequence length="70" mass="8319">MSPLIEHNTKSKKSENKRRKQVGIGRRRQLRQRLANAVRCARSKALIYRDCEERERIGEARKKEKRLEAS</sequence>
<reference evidence="2 3" key="1">
    <citation type="journal article" date="2015" name="Genome Biol.">
        <title>Comparative genomics of Steinernema reveals deeply conserved gene regulatory networks.</title>
        <authorList>
            <person name="Dillman A.R."/>
            <person name="Macchietto M."/>
            <person name="Porter C.F."/>
            <person name="Rogers A."/>
            <person name="Williams B."/>
            <person name="Antoshechkin I."/>
            <person name="Lee M.M."/>
            <person name="Goodwin Z."/>
            <person name="Lu X."/>
            <person name="Lewis E.E."/>
            <person name="Goodrich-Blair H."/>
            <person name="Stock S.P."/>
            <person name="Adams B.J."/>
            <person name="Sternberg P.W."/>
            <person name="Mortazavi A."/>
        </authorList>
    </citation>
    <scope>NUCLEOTIDE SEQUENCE [LARGE SCALE GENOMIC DNA]</scope>
    <source>
        <strain evidence="2 3">ALL</strain>
    </source>
</reference>
<accession>A0A4U5NIJ1</accession>
<feature type="region of interest" description="Disordered" evidence="1">
    <location>
        <begin position="1"/>
        <end position="28"/>
    </location>
</feature>
<evidence type="ECO:0000313" key="3">
    <source>
        <dbReference type="Proteomes" id="UP000298663"/>
    </source>
</evidence>
<gene>
    <name evidence="2" type="ORF">L596_016636</name>
</gene>
<name>A0A4U5NIJ1_STECR</name>
<keyword evidence="3" id="KW-1185">Reference proteome</keyword>
<feature type="compositionally biased region" description="Basic residues" evidence="1">
    <location>
        <begin position="15"/>
        <end position="28"/>
    </location>
</feature>
<proteinExistence type="predicted"/>
<evidence type="ECO:0000313" key="2">
    <source>
        <dbReference type="EMBL" id="TKR82969.1"/>
    </source>
</evidence>
<organism evidence="2 3">
    <name type="scientific">Steinernema carpocapsae</name>
    <name type="common">Entomopathogenic nematode</name>
    <dbReference type="NCBI Taxonomy" id="34508"/>
    <lineage>
        <taxon>Eukaryota</taxon>
        <taxon>Metazoa</taxon>
        <taxon>Ecdysozoa</taxon>
        <taxon>Nematoda</taxon>
        <taxon>Chromadorea</taxon>
        <taxon>Rhabditida</taxon>
        <taxon>Tylenchina</taxon>
        <taxon>Panagrolaimomorpha</taxon>
        <taxon>Strongyloidoidea</taxon>
        <taxon>Steinernematidae</taxon>
        <taxon>Steinernema</taxon>
    </lineage>
</organism>
<protein>
    <submittedName>
        <fullName evidence="2">Uncharacterized protein</fullName>
    </submittedName>
</protein>
<dbReference type="Proteomes" id="UP000298663">
    <property type="component" value="Unassembled WGS sequence"/>
</dbReference>